<dbReference type="Gene3D" id="3.30.70.100">
    <property type="match status" value="1"/>
</dbReference>
<reference evidence="9 10" key="1">
    <citation type="journal article" date="2018" name="Nat. Ecol. Evol.">
        <title>Pezizomycetes genomes reveal the molecular basis of ectomycorrhizal truffle lifestyle.</title>
        <authorList>
            <person name="Murat C."/>
            <person name="Payen T."/>
            <person name="Noel B."/>
            <person name="Kuo A."/>
            <person name="Morin E."/>
            <person name="Chen J."/>
            <person name="Kohler A."/>
            <person name="Krizsan K."/>
            <person name="Balestrini R."/>
            <person name="Da Silva C."/>
            <person name="Montanini B."/>
            <person name="Hainaut M."/>
            <person name="Levati E."/>
            <person name="Barry K.W."/>
            <person name="Belfiori B."/>
            <person name="Cichocki N."/>
            <person name="Clum A."/>
            <person name="Dockter R.B."/>
            <person name="Fauchery L."/>
            <person name="Guy J."/>
            <person name="Iotti M."/>
            <person name="Le Tacon F."/>
            <person name="Lindquist E.A."/>
            <person name="Lipzen A."/>
            <person name="Malagnac F."/>
            <person name="Mello A."/>
            <person name="Molinier V."/>
            <person name="Miyauchi S."/>
            <person name="Poulain J."/>
            <person name="Riccioni C."/>
            <person name="Rubini A."/>
            <person name="Sitrit Y."/>
            <person name="Splivallo R."/>
            <person name="Traeger S."/>
            <person name="Wang M."/>
            <person name="Zifcakova L."/>
            <person name="Wipf D."/>
            <person name="Zambonelli A."/>
            <person name="Paolocci F."/>
            <person name="Nowrousian M."/>
            <person name="Ottonello S."/>
            <person name="Baldrian P."/>
            <person name="Spatafora J.W."/>
            <person name="Henrissat B."/>
            <person name="Nagy L.G."/>
            <person name="Aury J.M."/>
            <person name="Wincker P."/>
            <person name="Grigoriev I.V."/>
            <person name="Bonfante P."/>
            <person name="Martin F.M."/>
        </authorList>
    </citation>
    <scope>NUCLEOTIDE SEQUENCE [LARGE SCALE GENOMIC DNA]</scope>
    <source>
        <strain evidence="9 10">RN42</strain>
    </source>
</reference>
<dbReference type="CDD" id="cd00371">
    <property type="entry name" value="HMA"/>
    <property type="match status" value="1"/>
</dbReference>
<organism evidence="9 10">
    <name type="scientific">Ascobolus immersus RN42</name>
    <dbReference type="NCBI Taxonomy" id="1160509"/>
    <lineage>
        <taxon>Eukaryota</taxon>
        <taxon>Fungi</taxon>
        <taxon>Dikarya</taxon>
        <taxon>Ascomycota</taxon>
        <taxon>Pezizomycotina</taxon>
        <taxon>Pezizomycetes</taxon>
        <taxon>Pezizales</taxon>
        <taxon>Ascobolaceae</taxon>
        <taxon>Ascobolus</taxon>
    </lineage>
</organism>
<sequence length="99" mass="10997">MTKSYLFEVKMSCGGCSGAITRVLNKQKEAEKVKDFTVSLPKQLVLVESDTLSLDDVNDIIAKTQKTIVNKKEVIQGWKLPEAEGEKVEWDAVPTPVVM</sequence>
<evidence type="ECO:0000256" key="3">
    <source>
        <dbReference type="ARBA" id="ARBA00022796"/>
    </source>
</evidence>
<accession>A0A3N4I1F0</accession>
<dbReference type="InterPro" id="IPR006121">
    <property type="entry name" value="HMA_dom"/>
</dbReference>
<dbReference type="EMBL" id="ML119693">
    <property type="protein sequence ID" value="RPA79932.1"/>
    <property type="molecule type" value="Genomic_DNA"/>
</dbReference>
<keyword evidence="1" id="KW-0813">Transport</keyword>
<keyword evidence="2" id="KW-0479">Metal-binding</keyword>
<dbReference type="PANTHER" id="PTHR46365:SF1">
    <property type="entry name" value="COPPER TRANSPORT PROTEIN ATOX1"/>
    <property type="match status" value="1"/>
</dbReference>
<keyword evidence="6" id="KW-0143">Chaperone</keyword>
<evidence type="ECO:0000256" key="5">
    <source>
        <dbReference type="ARBA" id="ARBA00023065"/>
    </source>
</evidence>
<evidence type="ECO:0000256" key="6">
    <source>
        <dbReference type="ARBA" id="ARBA00023186"/>
    </source>
</evidence>
<dbReference type="GO" id="GO:0006825">
    <property type="term" value="P:copper ion transport"/>
    <property type="evidence" value="ECO:0007669"/>
    <property type="project" value="UniProtKB-KW"/>
</dbReference>
<evidence type="ECO:0000313" key="10">
    <source>
        <dbReference type="Proteomes" id="UP000275078"/>
    </source>
</evidence>
<dbReference type="GO" id="GO:0016531">
    <property type="term" value="F:copper chaperone activity"/>
    <property type="evidence" value="ECO:0007669"/>
    <property type="project" value="TreeGrafter"/>
</dbReference>
<name>A0A3N4I1F0_ASCIM</name>
<evidence type="ECO:0000313" key="9">
    <source>
        <dbReference type="EMBL" id="RPA79932.1"/>
    </source>
</evidence>
<evidence type="ECO:0000256" key="7">
    <source>
        <dbReference type="ARBA" id="ARBA00038171"/>
    </source>
</evidence>
<evidence type="ECO:0000256" key="1">
    <source>
        <dbReference type="ARBA" id="ARBA00022448"/>
    </source>
</evidence>
<keyword evidence="4" id="KW-0186">Copper</keyword>
<dbReference type="InterPro" id="IPR036163">
    <property type="entry name" value="HMA_dom_sf"/>
</dbReference>
<gene>
    <name evidence="9" type="ORF">BJ508DRAFT_415602</name>
</gene>
<protein>
    <recommendedName>
        <fullName evidence="8">HMA domain-containing protein</fullName>
    </recommendedName>
</protein>
<keyword evidence="10" id="KW-1185">Reference proteome</keyword>
<dbReference type="PANTHER" id="PTHR46365">
    <property type="entry name" value="COPPER TRANSPORT PROTEIN ATOX1"/>
    <property type="match status" value="1"/>
</dbReference>
<dbReference type="InterPro" id="IPR051881">
    <property type="entry name" value="Copper_transport_ATOX1-like"/>
</dbReference>
<dbReference type="STRING" id="1160509.A0A3N4I1F0"/>
<dbReference type="GO" id="GO:0046872">
    <property type="term" value="F:metal ion binding"/>
    <property type="evidence" value="ECO:0007669"/>
    <property type="project" value="UniProtKB-KW"/>
</dbReference>
<evidence type="ECO:0000259" key="8">
    <source>
        <dbReference type="PROSITE" id="PS50846"/>
    </source>
</evidence>
<dbReference type="AlphaFoldDB" id="A0A3N4I1F0"/>
<evidence type="ECO:0000256" key="4">
    <source>
        <dbReference type="ARBA" id="ARBA00023008"/>
    </source>
</evidence>
<dbReference type="GO" id="GO:0005829">
    <property type="term" value="C:cytosol"/>
    <property type="evidence" value="ECO:0007669"/>
    <property type="project" value="TreeGrafter"/>
</dbReference>
<dbReference type="SUPFAM" id="SSF55008">
    <property type="entry name" value="HMA, heavy metal-associated domain"/>
    <property type="match status" value="1"/>
</dbReference>
<dbReference type="OrthoDB" id="689350at2759"/>
<keyword evidence="5" id="KW-0406">Ion transport</keyword>
<dbReference type="Proteomes" id="UP000275078">
    <property type="component" value="Unassembled WGS sequence"/>
</dbReference>
<keyword evidence="3" id="KW-0187">Copper transport</keyword>
<comment type="similarity">
    <text evidence="7">Belongs to the ATX1 family.</text>
</comment>
<evidence type="ECO:0000256" key="2">
    <source>
        <dbReference type="ARBA" id="ARBA00022723"/>
    </source>
</evidence>
<feature type="domain" description="HMA" evidence="8">
    <location>
        <begin position="2"/>
        <end position="72"/>
    </location>
</feature>
<dbReference type="PROSITE" id="PS50846">
    <property type="entry name" value="HMA_2"/>
    <property type="match status" value="1"/>
</dbReference>
<dbReference type="Pfam" id="PF00403">
    <property type="entry name" value="HMA"/>
    <property type="match status" value="1"/>
</dbReference>
<proteinExistence type="inferred from homology"/>